<gene>
    <name evidence="1" type="ORF">OKA104_LOCUS46710</name>
</gene>
<comment type="caution">
    <text evidence="1">The sequence shown here is derived from an EMBL/GenBank/DDBJ whole genome shotgun (WGS) entry which is preliminary data.</text>
</comment>
<name>A0A820IEF5_9BILA</name>
<dbReference type="AlphaFoldDB" id="A0A820IEF5"/>
<proteinExistence type="predicted"/>
<evidence type="ECO:0000313" key="2">
    <source>
        <dbReference type="Proteomes" id="UP000663881"/>
    </source>
</evidence>
<feature type="non-terminal residue" evidence="1">
    <location>
        <position position="1"/>
    </location>
</feature>
<dbReference type="EMBL" id="CAJOAY010017408">
    <property type="protein sequence ID" value="CAF4310765.1"/>
    <property type="molecule type" value="Genomic_DNA"/>
</dbReference>
<sequence length="33" mass="3510">RHLLGPLVGTLGTPSQTNMGSVNNTRFLKLSSL</sequence>
<accession>A0A820IEF5</accession>
<dbReference type="Proteomes" id="UP000663881">
    <property type="component" value="Unassembled WGS sequence"/>
</dbReference>
<organism evidence="1 2">
    <name type="scientific">Adineta steineri</name>
    <dbReference type="NCBI Taxonomy" id="433720"/>
    <lineage>
        <taxon>Eukaryota</taxon>
        <taxon>Metazoa</taxon>
        <taxon>Spiralia</taxon>
        <taxon>Gnathifera</taxon>
        <taxon>Rotifera</taxon>
        <taxon>Eurotatoria</taxon>
        <taxon>Bdelloidea</taxon>
        <taxon>Adinetida</taxon>
        <taxon>Adinetidae</taxon>
        <taxon>Adineta</taxon>
    </lineage>
</organism>
<evidence type="ECO:0000313" key="1">
    <source>
        <dbReference type="EMBL" id="CAF4310765.1"/>
    </source>
</evidence>
<protein>
    <submittedName>
        <fullName evidence="1">Uncharacterized protein</fullName>
    </submittedName>
</protein>
<reference evidence="1" key="1">
    <citation type="submission" date="2021-02" db="EMBL/GenBank/DDBJ databases">
        <authorList>
            <person name="Nowell W R."/>
        </authorList>
    </citation>
    <scope>NUCLEOTIDE SEQUENCE</scope>
</reference>